<name>A0ABV8MMZ1_9NEIS</name>
<keyword evidence="5" id="KW-0472">Membrane</keyword>
<accession>A0ABV8MMZ1</accession>
<dbReference type="Proteomes" id="UP001595791">
    <property type="component" value="Unassembled WGS sequence"/>
</dbReference>
<proteinExistence type="inferred from homology"/>
<keyword evidence="1" id="KW-0145">Chemotaxis</keyword>
<dbReference type="PANTHER" id="PTHR43531">
    <property type="entry name" value="PROTEIN ICFG"/>
    <property type="match status" value="1"/>
</dbReference>
<dbReference type="PROSITE" id="PS50111">
    <property type="entry name" value="CHEMOTAXIS_TRANSDUC_2"/>
    <property type="match status" value="1"/>
</dbReference>
<feature type="region of interest" description="Disordered" evidence="4">
    <location>
        <begin position="527"/>
        <end position="555"/>
    </location>
</feature>
<dbReference type="SUPFAM" id="SSF58104">
    <property type="entry name" value="Methyl-accepting chemotaxis protein (MCP) signaling domain"/>
    <property type="match status" value="1"/>
</dbReference>
<dbReference type="InterPro" id="IPR004090">
    <property type="entry name" value="Chemotax_Me-accpt_rcpt"/>
</dbReference>
<dbReference type="PRINTS" id="PR00260">
    <property type="entry name" value="CHEMTRNSDUCR"/>
</dbReference>
<organism evidence="7 8">
    <name type="scientific">Chitinimonas lacunae</name>
    <dbReference type="NCBI Taxonomy" id="1963018"/>
    <lineage>
        <taxon>Bacteria</taxon>
        <taxon>Pseudomonadati</taxon>
        <taxon>Pseudomonadota</taxon>
        <taxon>Betaproteobacteria</taxon>
        <taxon>Neisseriales</taxon>
        <taxon>Chitinibacteraceae</taxon>
        <taxon>Chitinimonas</taxon>
    </lineage>
</organism>
<feature type="transmembrane region" description="Helical" evidence="5">
    <location>
        <begin position="202"/>
        <end position="221"/>
    </location>
</feature>
<dbReference type="InterPro" id="IPR004089">
    <property type="entry name" value="MCPsignal_dom"/>
</dbReference>
<dbReference type="RefSeq" id="WP_378163438.1">
    <property type="nucleotide sequence ID" value="NZ_JBHSBU010000001.1"/>
</dbReference>
<feature type="compositionally biased region" description="Pro residues" evidence="4">
    <location>
        <begin position="527"/>
        <end position="545"/>
    </location>
</feature>
<keyword evidence="8" id="KW-1185">Reference proteome</keyword>
<keyword evidence="5" id="KW-0812">Transmembrane</keyword>
<protein>
    <submittedName>
        <fullName evidence="7">Methyl-accepting chemotaxis protein</fullName>
    </submittedName>
</protein>
<evidence type="ECO:0000256" key="2">
    <source>
        <dbReference type="ARBA" id="ARBA00029447"/>
    </source>
</evidence>
<dbReference type="EMBL" id="JBHSBU010000001">
    <property type="protein sequence ID" value="MFC4159557.1"/>
    <property type="molecule type" value="Genomic_DNA"/>
</dbReference>
<evidence type="ECO:0000313" key="8">
    <source>
        <dbReference type="Proteomes" id="UP001595791"/>
    </source>
</evidence>
<dbReference type="Gene3D" id="1.10.287.950">
    <property type="entry name" value="Methyl-accepting chemotaxis protein"/>
    <property type="match status" value="1"/>
</dbReference>
<dbReference type="InterPro" id="IPR051310">
    <property type="entry name" value="MCP_chemotaxis"/>
</dbReference>
<evidence type="ECO:0000259" key="6">
    <source>
        <dbReference type="PROSITE" id="PS50111"/>
    </source>
</evidence>
<dbReference type="PANTHER" id="PTHR43531:SF11">
    <property type="entry name" value="METHYL-ACCEPTING CHEMOTAXIS PROTEIN 3"/>
    <property type="match status" value="1"/>
</dbReference>
<evidence type="ECO:0000313" key="7">
    <source>
        <dbReference type="EMBL" id="MFC4159557.1"/>
    </source>
</evidence>
<feature type="domain" description="Methyl-accepting transducer" evidence="6">
    <location>
        <begin position="283"/>
        <end position="498"/>
    </location>
</feature>
<sequence length="570" mass="60570">MKTQGLGQWMPKLSFIRLWLFALALLLAVLGGLAWMGWHGLEQAALAVGSHEADIRQAGWSQARSEAVRHLVVLQRLPRLPDPVRRRLMQTELREIEAAIDRFMLTVRTHSAGNDRVRIDTFEAHWRRYLGVVGRVEQLTASGAAEPAWGVLDGDGYRWHEAAIAVLEPPAPPPVADTGQPAPSPLMSPNRNQVAEIVNDQWWGIGLAGTAVLLVLLLAWLGPYRLRRRLGGSLERVEQAAQALASGTEPEPLPLLAPHDAILAQLVDSAERLRRTLAEIRDVAEAGSRGASQLEASAQSLSSGANQQASGIEQTNAAISHLVDMVAHSASNAAQTNELAATTAAAATEGGQVVAETVGAMRMIARKIGIIDDIAYQTNLLALNAAIEAARAGSHGKGFAVVASEVRKLAERSQAAAREIGELAEGSDRLAQRAGTLLAEVVPAIQRTAELVRDIDTSTRGQAEGIAQINKALGLFGLSIQGNAGAAQQLLATAEELHGQACRLAELLQRFKGMAPSAVLARTVARPPAPPVAHPDPAAAPPPKAPGSLPMALPNHLAGRDVDESQFVRF</sequence>
<dbReference type="SMART" id="SM00283">
    <property type="entry name" value="MA"/>
    <property type="match status" value="1"/>
</dbReference>
<gene>
    <name evidence="7" type="ORF">ACFOW7_09365</name>
</gene>
<keyword evidence="5" id="KW-1133">Transmembrane helix</keyword>
<keyword evidence="3" id="KW-0807">Transducer</keyword>
<dbReference type="Pfam" id="PF00015">
    <property type="entry name" value="MCPsignal"/>
    <property type="match status" value="1"/>
</dbReference>
<comment type="caution">
    <text evidence="7">The sequence shown here is derived from an EMBL/GenBank/DDBJ whole genome shotgun (WGS) entry which is preliminary data.</text>
</comment>
<reference evidence="8" key="1">
    <citation type="journal article" date="2019" name="Int. J. Syst. Evol. Microbiol.">
        <title>The Global Catalogue of Microorganisms (GCM) 10K type strain sequencing project: providing services to taxonomists for standard genome sequencing and annotation.</title>
        <authorList>
            <consortium name="The Broad Institute Genomics Platform"/>
            <consortium name="The Broad Institute Genome Sequencing Center for Infectious Disease"/>
            <person name="Wu L."/>
            <person name="Ma J."/>
        </authorList>
    </citation>
    <scope>NUCLEOTIDE SEQUENCE [LARGE SCALE GENOMIC DNA]</scope>
    <source>
        <strain evidence="8">LMG 29894</strain>
    </source>
</reference>
<comment type="similarity">
    <text evidence="2">Belongs to the methyl-accepting chemotaxis (MCP) protein family.</text>
</comment>
<evidence type="ECO:0000256" key="1">
    <source>
        <dbReference type="ARBA" id="ARBA00022500"/>
    </source>
</evidence>
<evidence type="ECO:0000256" key="3">
    <source>
        <dbReference type="PROSITE-ProRule" id="PRU00284"/>
    </source>
</evidence>
<evidence type="ECO:0000256" key="4">
    <source>
        <dbReference type="SAM" id="MobiDB-lite"/>
    </source>
</evidence>
<evidence type="ECO:0000256" key="5">
    <source>
        <dbReference type="SAM" id="Phobius"/>
    </source>
</evidence>